<dbReference type="InterPro" id="IPR001128">
    <property type="entry name" value="Cyt_P450"/>
</dbReference>
<dbReference type="GO" id="GO:0004497">
    <property type="term" value="F:monooxygenase activity"/>
    <property type="evidence" value="ECO:0007669"/>
    <property type="project" value="UniProtKB-KW"/>
</dbReference>
<comment type="similarity">
    <text evidence="2">Belongs to the cytochrome P450 family.</text>
</comment>
<dbReference type="PANTHER" id="PTHR24305">
    <property type="entry name" value="CYTOCHROME P450"/>
    <property type="match status" value="1"/>
</dbReference>
<dbReference type="AlphaFoldDB" id="H6CAY4"/>
<protein>
    <submittedName>
        <fullName evidence="10">Cytochrome P450</fullName>
    </submittedName>
</protein>
<dbReference type="OMA" id="VYHDREN"/>
<gene>
    <name evidence="10" type="ORF">HMPREF1120_08874</name>
</gene>
<accession>H6CAY4</accession>
<evidence type="ECO:0000313" key="11">
    <source>
        <dbReference type="Proteomes" id="UP000007304"/>
    </source>
</evidence>
<comment type="cofactor">
    <cofactor evidence="1 8">
        <name>heme</name>
        <dbReference type="ChEBI" id="CHEBI:30413"/>
    </cofactor>
</comment>
<dbReference type="STRING" id="858893.H6CAY4"/>
<dbReference type="eggNOG" id="KOG0156">
    <property type="taxonomic scope" value="Eukaryota"/>
</dbReference>
<feature type="binding site" description="axial binding residue" evidence="8">
    <location>
        <position position="486"/>
    </location>
    <ligand>
        <name>heme</name>
        <dbReference type="ChEBI" id="CHEBI:30413"/>
    </ligand>
    <ligandPart>
        <name>Fe</name>
        <dbReference type="ChEBI" id="CHEBI:18248"/>
    </ligandPart>
</feature>
<evidence type="ECO:0000256" key="7">
    <source>
        <dbReference type="ARBA" id="ARBA00023033"/>
    </source>
</evidence>
<dbReference type="CDD" id="cd11062">
    <property type="entry name" value="CYP58-like"/>
    <property type="match status" value="1"/>
</dbReference>
<keyword evidence="5" id="KW-0560">Oxidoreductase</keyword>
<evidence type="ECO:0000256" key="4">
    <source>
        <dbReference type="ARBA" id="ARBA00022723"/>
    </source>
</evidence>
<organism evidence="10 11">
    <name type="scientific">Exophiala dermatitidis (strain ATCC 34100 / CBS 525.76 / NIH/UT8656)</name>
    <name type="common">Black yeast</name>
    <name type="synonym">Wangiella dermatitidis</name>
    <dbReference type="NCBI Taxonomy" id="858893"/>
    <lineage>
        <taxon>Eukaryota</taxon>
        <taxon>Fungi</taxon>
        <taxon>Dikarya</taxon>
        <taxon>Ascomycota</taxon>
        <taxon>Pezizomycotina</taxon>
        <taxon>Eurotiomycetes</taxon>
        <taxon>Chaetothyriomycetidae</taxon>
        <taxon>Chaetothyriales</taxon>
        <taxon>Herpotrichiellaceae</taxon>
        <taxon>Exophiala</taxon>
    </lineage>
</organism>
<keyword evidence="6 8" id="KW-0408">Iron</keyword>
<dbReference type="SUPFAM" id="SSF48264">
    <property type="entry name" value="Cytochrome P450"/>
    <property type="match status" value="1"/>
</dbReference>
<dbReference type="RefSeq" id="XP_009161392.1">
    <property type="nucleotide sequence ID" value="XM_009163144.1"/>
</dbReference>
<reference evidence="10" key="1">
    <citation type="submission" date="2011-07" db="EMBL/GenBank/DDBJ databases">
        <title>The Genome Sequence of Exophiala (Wangiella) dermatitidis NIH/UT8656.</title>
        <authorList>
            <consortium name="The Broad Institute Genome Sequencing Platform"/>
            <person name="Cuomo C."/>
            <person name="Wang Z."/>
            <person name="Hunicke-Smith S."/>
            <person name="Szanislo P.J."/>
            <person name="Earl A."/>
            <person name="Young S.K."/>
            <person name="Zeng Q."/>
            <person name="Gargeya S."/>
            <person name="Fitzgerald M."/>
            <person name="Haas B."/>
            <person name="Abouelleil A."/>
            <person name="Alvarado L."/>
            <person name="Arachchi H.M."/>
            <person name="Berlin A."/>
            <person name="Brown A."/>
            <person name="Chapman S.B."/>
            <person name="Chen Z."/>
            <person name="Dunbar C."/>
            <person name="Freedman E."/>
            <person name="Gearin G."/>
            <person name="Gellesch M."/>
            <person name="Goldberg J."/>
            <person name="Griggs A."/>
            <person name="Gujja S."/>
            <person name="Heiman D."/>
            <person name="Howarth C."/>
            <person name="Larson L."/>
            <person name="Lui A."/>
            <person name="MacDonald P.J.P."/>
            <person name="Montmayeur A."/>
            <person name="Murphy C."/>
            <person name="Neiman D."/>
            <person name="Pearson M."/>
            <person name="Priest M."/>
            <person name="Roberts A."/>
            <person name="Saif S."/>
            <person name="Shea T."/>
            <person name="Shenoy N."/>
            <person name="Sisk P."/>
            <person name="Stolte C."/>
            <person name="Sykes S."/>
            <person name="Wortman J."/>
            <person name="Nusbaum C."/>
            <person name="Birren B."/>
        </authorList>
    </citation>
    <scope>NUCLEOTIDE SEQUENCE</scope>
    <source>
        <strain evidence="10">NIH/UT8656</strain>
    </source>
</reference>
<keyword evidence="3 8" id="KW-0349">Heme</keyword>
<name>H6CAY4_EXODN</name>
<dbReference type="InterPro" id="IPR036396">
    <property type="entry name" value="Cyt_P450_sf"/>
</dbReference>
<keyword evidence="9" id="KW-0812">Transmembrane</keyword>
<evidence type="ECO:0000256" key="1">
    <source>
        <dbReference type="ARBA" id="ARBA00001971"/>
    </source>
</evidence>
<evidence type="ECO:0000256" key="8">
    <source>
        <dbReference type="PIRSR" id="PIRSR602401-1"/>
    </source>
</evidence>
<dbReference type="PRINTS" id="PR00463">
    <property type="entry name" value="EP450I"/>
</dbReference>
<evidence type="ECO:0000256" key="3">
    <source>
        <dbReference type="ARBA" id="ARBA00022617"/>
    </source>
</evidence>
<evidence type="ECO:0000256" key="9">
    <source>
        <dbReference type="SAM" id="Phobius"/>
    </source>
</evidence>
<feature type="transmembrane region" description="Helical" evidence="9">
    <location>
        <begin position="20"/>
        <end position="41"/>
    </location>
</feature>
<dbReference type="GO" id="GO:0020037">
    <property type="term" value="F:heme binding"/>
    <property type="evidence" value="ECO:0007669"/>
    <property type="project" value="InterPro"/>
</dbReference>
<dbReference type="InParanoid" id="H6CAY4"/>
<evidence type="ECO:0000313" key="10">
    <source>
        <dbReference type="EMBL" id="EHY60931.1"/>
    </source>
</evidence>
<dbReference type="Proteomes" id="UP000007304">
    <property type="component" value="Unassembled WGS sequence"/>
</dbReference>
<evidence type="ECO:0000256" key="2">
    <source>
        <dbReference type="ARBA" id="ARBA00010617"/>
    </source>
</evidence>
<sequence>MAVLQHLLCGVDSALSLPLPVVGLVLLVAYAGALVVYRLWFSPIAQFPGPKLAAVTFWYEFYYDVILGGQYTFHIMDLHKKYGPVVRINPRELHFYTPQFYEEIYAGPTRRRDRWDYYTKGFGMPGAGASTNPHDLHKARRAALSPYFSMQSVRKLQAVIEEKADILMRRFKQFGESAPEHRKPVDLPIAFAAYAYDVVVEYAFARSDHHLEAEDFEPWMHHAAIGTSSLGQIAKNMYWVFWLILHIPDWLARRLDPNGTSVLEQQWCSAVNDLIMTVNVISASRYLQFKRDINTQIENIRSGFNTAHKTASHPTIFHEILHSSLPEAEKRTSRLADEGATVVSAGTVTTAWTLPVTVYYLLSDPVRLRKLKTELYEAIPDPTKSTPLPELERLPYLTGVIQEGLRLSYGICTRLERIAPDETLVFHDGNKAWKIPPGTPMSMTSMMIHQNSDIFPSPLEYRPERWIENPRLDKYLVAFSKGKMQCLGINLAYAELYLMLAKLFRVYGSKEVRFDGDVGRLELYETTLRDVQVAEDRFIPLPPRDSKGVRVTVECF</sequence>
<keyword evidence="7" id="KW-0503">Monooxygenase</keyword>
<proteinExistence type="inferred from homology"/>
<keyword evidence="11" id="KW-1185">Reference proteome</keyword>
<evidence type="ECO:0000256" key="6">
    <source>
        <dbReference type="ARBA" id="ARBA00023004"/>
    </source>
</evidence>
<dbReference type="InterPro" id="IPR050121">
    <property type="entry name" value="Cytochrome_P450_monoxygenase"/>
</dbReference>
<keyword evidence="9" id="KW-1133">Transmembrane helix</keyword>
<keyword evidence="4 8" id="KW-0479">Metal-binding</keyword>
<dbReference type="InterPro" id="IPR002401">
    <property type="entry name" value="Cyt_P450_E_grp-I"/>
</dbReference>
<dbReference type="HOGENOM" id="CLU_001570_14_4_1"/>
<dbReference type="PANTHER" id="PTHR24305:SF157">
    <property type="entry name" value="N-ACETYLTRYPTOPHAN 6-HYDROXYLASE IVOC-RELATED"/>
    <property type="match status" value="1"/>
</dbReference>
<dbReference type="GO" id="GO:0005506">
    <property type="term" value="F:iron ion binding"/>
    <property type="evidence" value="ECO:0007669"/>
    <property type="project" value="InterPro"/>
</dbReference>
<dbReference type="EMBL" id="JH226137">
    <property type="protein sequence ID" value="EHY60931.1"/>
    <property type="molecule type" value="Genomic_DNA"/>
</dbReference>
<dbReference type="GO" id="GO:0016705">
    <property type="term" value="F:oxidoreductase activity, acting on paired donors, with incorporation or reduction of molecular oxygen"/>
    <property type="evidence" value="ECO:0007669"/>
    <property type="project" value="InterPro"/>
</dbReference>
<dbReference type="VEuPathDB" id="FungiDB:HMPREF1120_08874"/>
<feature type="transmembrane region" description="Helical" evidence="9">
    <location>
        <begin position="340"/>
        <end position="362"/>
    </location>
</feature>
<dbReference type="Gene3D" id="1.10.630.10">
    <property type="entry name" value="Cytochrome P450"/>
    <property type="match status" value="1"/>
</dbReference>
<dbReference type="Pfam" id="PF00067">
    <property type="entry name" value="p450"/>
    <property type="match status" value="2"/>
</dbReference>
<keyword evidence="9" id="KW-0472">Membrane</keyword>
<dbReference type="GeneID" id="20313513"/>
<evidence type="ECO:0000256" key="5">
    <source>
        <dbReference type="ARBA" id="ARBA00023002"/>
    </source>
</evidence>